<dbReference type="GO" id="GO:0008270">
    <property type="term" value="F:zinc ion binding"/>
    <property type="evidence" value="ECO:0007669"/>
    <property type="project" value="InterPro"/>
</dbReference>
<dbReference type="EMBL" id="LANP01000028">
    <property type="protein sequence ID" value="KJV55102.1"/>
    <property type="molecule type" value="Genomic_DNA"/>
</dbReference>
<gene>
    <name evidence="1" type="ORF">OCHUTO_0979</name>
</gene>
<dbReference type="RefSeq" id="WP_045797552.1">
    <property type="nucleotide sequence ID" value="NZ_LANP01000028.1"/>
</dbReference>
<reference evidence="1 2" key="1">
    <citation type="submission" date="2015-02" db="EMBL/GenBank/DDBJ databases">
        <title>Genome Sequencing of Rickettsiales.</title>
        <authorList>
            <person name="Daugherty S.C."/>
            <person name="Su Q."/>
            <person name="Abolude K."/>
            <person name="Beier-Sexton M."/>
            <person name="Carlyon J.A."/>
            <person name="Carter R."/>
            <person name="Day N.P."/>
            <person name="Dumler S.J."/>
            <person name="Dyachenko V."/>
            <person name="Godinez A."/>
            <person name="Kurtti T.J."/>
            <person name="Lichay M."/>
            <person name="Mullins K.E."/>
            <person name="Ott S."/>
            <person name="Pappas-Brown V."/>
            <person name="Paris D.H."/>
            <person name="Patel P."/>
            <person name="Richards A.L."/>
            <person name="Sadzewicz L."/>
            <person name="Sears K."/>
            <person name="Seidman D."/>
            <person name="Sengamalay N."/>
            <person name="Stenos J."/>
            <person name="Tallon L.J."/>
            <person name="Vincent G."/>
            <person name="Fraser C.M."/>
            <person name="Munderloh U."/>
            <person name="Dunning-Hotopp J.C."/>
        </authorList>
    </citation>
    <scope>NUCLEOTIDE SEQUENCE [LARGE SCALE GENOMIC DNA]</scope>
    <source>
        <strain evidence="1 2">Fuller</strain>
    </source>
</reference>
<organism evidence="1 2">
    <name type="scientific">Orientia chuto str. Dubai</name>
    <dbReference type="NCBI Taxonomy" id="1359168"/>
    <lineage>
        <taxon>Bacteria</taxon>
        <taxon>Pseudomonadati</taxon>
        <taxon>Pseudomonadota</taxon>
        <taxon>Alphaproteobacteria</taxon>
        <taxon>Rickettsiales</taxon>
        <taxon>Rickettsiaceae</taxon>
        <taxon>Rickettsieae</taxon>
        <taxon>Orientia</taxon>
    </lineage>
</organism>
<dbReference type="AlphaFoldDB" id="A0A0F3MI21"/>
<dbReference type="Gene3D" id="3.90.580.10">
    <property type="entry name" value="Zinc finger, CHC2-type domain"/>
    <property type="match status" value="1"/>
</dbReference>
<dbReference type="GO" id="GO:0003677">
    <property type="term" value="F:DNA binding"/>
    <property type="evidence" value="ECO:0007669"/>
    <property type="project" value="InterPro"/>
</dbReference>
<name>A0A0F3MI21_9RICK</name>
<dbReference type="InterPro" id="IPR036977">
    <property type="entry name" value="DNA_primase_Znf_CHC2"/>
</dbReference>
<dbReference type="GO" id="GO:0006260">
    <property type="term" value="P:DNA replication"/>
    <property type="evidence" value="ECO:0007669"/>
    <property type="project" value="InterPro"/>
</dbReference>
<dbReference type="OrthoDB" id="9811157at2"/>
<accession>A0A0F3MI21</accession>
<dbReference type="SUPFAM" id="SSF57783">
    <property type="entry name" value="Zinc beta-ribbon"/>
    <property type="match status" value="1"/>
</dbReference>
<protein>
    <submittedName>
        <fullName evidence="1">Conjugal transfer TraA domain protein</fullName>
    </submittedName>
</protein>
<keyword evidence="2" id="KW-1185">Reference proteome</keyword>
<dbReference type="PATRIC" id="fig|1359168.3.peg.700"/>
<proteinExistence type="predicted"/>
<dbReference type="STRING" id="1359168.OCHUTO_0979"/>
<comment type="caution">
    <text evidence="1">The sequence shown here is derived from an EMBL/GenBank/DDBJ whole genome shotgun (WGS) entry which is preliminary data.</text>
</comment>
<evidence type="ECO:0000313" key="1">
    <source>
        <dbReference type="EMBL" id="KJV55102.1"/>
    </source>
</evidence>
<dbReference type="Proteomes" id="UP000033616">
    <property type="component" value="Unassembled WGS sequence"/>
</dbReference>
<sequence>MIEDMGDLRDRIANQAENIARDLLGEPNPHLSKNRELRWGKNGKIVCSTSGKYAGRWYDFSSGEGGDLFDLARREKSGDFVKAKEYLQSMVGMSTYSKQQHKETTQEVAPKDELFKIRKVQYFYNQSTPLYFGKY</sequence>
<evidence type="ECO:0000313" key="2">
    <source>
        <dbReference type="Proteomes" id="UP000033616"/>
    </source>
</evidence>